<reference evidence="2" key="1">
    <citation type="submission" date="2021-04" db="EMBL/GenBank/DDBJ databases">
        <authorList>
            <consortium name="Molecular Ecology Group"/>
        </authorList>
    </citation>
    <scope>NUCLEOTIDE SEQUENCE</scope>
</reference>
<feature type="compositionally biased region" description="Low complexity" evidence="1">
    <location>
        <begin position="1"/>
        <end position="22"/>
    </location>
</feature>
<protein>
    <submittedName>
        <fullName evidence="2">Uncharacterized protein</fullName>
    </submittedName>
</protein>
<comment type="caution">
    <text evidence="2">The sequence shown here is derived from an EMBL/GenBank/DDBJ whole genome shotgun (WGS) entry which is preliminary data.</text>
</comment>
<dbReference type="EMBL" id="CAJHNH020002446">
    <property type="protein sequence ID" value="CAG5126731.1"/>
    <property type="molecule type" value="Genomic_DNA"/>
</dbReference>
<gene>
    <name evidence="2" type="ORF">CUNI_LOCUS12289</name>
</gene>
<organism evidence="2 3">
    <name type="scientific">Candidula unifasciata</name>
    <dbReference type="NCBI Taxonomy" id="100452"/>
    <lineage>
        <taxon>Eukaryota</taxon>
        <taxon>Metazoa</taxon>
        <taxon>Spiralia</taxon>
        <taxon>Lophotrochozoa</taxon>
        <taxon>Mollusca</taxon>
        <taxon>Gastropoda</taxon>
        <taxon>Heterobranchia</taxon>
        <taxon>Euthyneura</taxon>
        <taxon>Panpulmonata</taxon>
        <taxon>Eupulmonata</taxon>
        <taxon>Stylommatophora</taxon>
        <taxon>Helicina</taxon>
        <taxon>Helicoidea</taxon>
        <taxon>Geomitridae</taxon>
        <taxon>Candidula</taxon>
    </lineage>
</organism>
<keyword evidence="3" id="KW-1185">Reference proteome</keyword>
<feature type="non-terminal residue" evidence="2">
    <location>
        <position position="1"/>
    </location>
</feature>
<dbReference type="Proteomes" id="UP000678393">
    <property type="component" value="Unassembled WGS sequence"/>
</dbReference>
<feature type="compositionally biased region" description="Basic and acidic residues" evidence="1">
    <location>
        <begin position="198"/>
        <end position="225"/>
    </location>
</feature>
<proteinExistence type="predicted"/>
<feature type="compositionally biased region" description="Low complexity" evidence="1">
    <location>
        <begin position="144"/>
        <end position="156"/>
    </location>
</feature>
<feature type="region of interest" description="Disordered" evidence="1">
    <location>
        <begin position="281"/>
        <end position="318"/>
    </location>
</feature>
<feature type="compositionally biased region" description="Low complexity" evidence="1">
    <location>
        <begin position="31"/>
        <end position="47"/>
    </location>
</feature>
<dbReference type="AlphaFoldDB" id="A0A8S3ZII5"/>
<evidence type="ECO:0000256" key="1">
    <source>
        <dbReference type="SAM" id="MobiDB-lite"/>
    </source>
</evidence>
<dbReference type="OrthoDB" id="248923at2759"/>
<feature type="compositionally biased region" description="Polar residues" evidence="1">
    <location>
        <begin position="230"/>
        <end position="242"/>
    </location>
</feature>
<accession>A0A8S3ZII5</accession>
<name>A0A8S3ZII5_9EUPU</name>
<evidence type="ECO:0000313" key="3">
    <source>
        <dbReference type="Proteomes" id="UP000678393"/>
    </source>
</evidence>
<evidence type="ECO:0000313" key="2">
    <source>
        <dbReference type="EMBL" id="CAG5126731.1"/>
    </source>
</evidence>
<sequence>CRQPSQSSSSQAASLSRPSSARNCHRDSAPSLSEVSSVKQASSISSSDQHKPKIQSPKKEGISRKKNFLRNHVKSRNIEQSEMESSPPKERSDKDYKRPSPDREKNHEQDVPFPQSENKTRPLPVPRVKASASPPQQRRDRLGSADFSTSLSVSSSTEDRETPRSLPNLSARQRRRQQMNEFAESKDNPNSARIKLKRAPERTESDKVTRTEKKDLQVEAMDPPRPKPTRQPSIPDSTSSSDEFLKVAEKEGPREIEARRENKEINNLICLLNTTLQMNNTAENSDEEEEERALKPGKKKSESSLPPPQLAQEPTLNHQIHKSVSMPSVETLTDTSRLMQRIRVLHSDCIKGVGYQALKKAYEILNKIDEDEVEPKLVDLLGKEKFDEYAGKIWQLKFCEESLFISS</sequence>
<feature type="region of interest" description="Disordered" evidence="1">
    <location>
        <begin position="1"/>
        <end position="246"/>
    </location>
</feature>
<feature type="compositionally biased region" description="Basic and acidic residues" evidence="1">
    <location>
        <begin position="87"/>
        <end position="110"/>
    </location>
</feature>
<feature type="compositionally biased region" description="Basic residues" evidence="1">
    <location>
        <begin position="64"/>
        <end position="75"/>
    </location>
</feature>